<comment type="subcellular location">
    <subcellularLocation>
        <location evidence="1">Cell membrane</location>
        <topology evidence="1">Lipid-anchor</topology>
        <topology evidence="1">GPI-anchor</topology>
    </subcellularLocation>
</comment>
<evidence type="ECO:0000259" key="9">
    <source>
        <dbReference type="SMART" id="SM00768"/>
    </source>
</evidence>
<keyword evidence="2" id="KW-1003">Cell membrane</keyword>
<keyword evidence="4 8" id="KW-0732">Signal</keyword>
<feature type="chain" id="PRO_5035768485" description="X8 domain-containing protein" evidence="8">
    <location>
        <begin position="28"/>
        <end position="210"/>
    </location>
</feature>
<keyword evidence="3" id="KW-0336">GPI-anchor</keyword>
<keyword evidence="5" id="KW-0472">Membrane</keyword>
<evidence type="ECO:0000256" key="8">
    <source>
        <dbReference type="SAM" id="SignalP"/>
    </source>
</evidence>
<keyword evidence="7" id="KW-0325">Glycoprotein</keyword>
<dbReference type="GO" id="GO:0005886">
    <property type="term" value="C:plasma membrane"/>
    <property type="evidence" value="ECO:0007669"/>
    <property type="project" value="UniProtKB-SubCell"/>
</dbReference>
<evidence type="ECO:0000313" key="10">
    <source>
        <dbReference type="EMBL" id="KAH7280515.1"/>
    </source>
</evidence>
<name>A0A8T2QA58_CERRI</name>
<dbReference type="Proteomes" id="UP000825935">
    <property type="component" value="Chromosome 36"/>
</dbReference>
<dbReference type="AlphaFoldDB" id="A0A8T2QA58"/>
<gene>
    <name evidence="10" type="ORF">KP509_36G000700</name>
</gene>
<dbReference type="PANTHER" id="PTHR31044:SF52">
    <property type="entry name" value="OS01G0631500 PROTEIN"/>
    <property type="match status" value="1"/>
</dbReference>
<dbReference type="InterPro" id="IPR044788">
    <property type="entry name" value="X8_dom_prot"/>
</dbReference>
<dbReference type="GO" id="GO:0009506">
    <property type="term" value="C:plasmodesma"/>
    <property type="evidence" value="ECO:0007669"/>
    <property type="project" value="UniProtKB-ARBA"/>
</dbReference>
<evidence type="ECO:0000313" key="11">
    <source>
        <dbReference type="Proteomes" id="UP000825935"/>
    </source>
</evidence>
<dbReference type="GO" id="GO:0098552">
    <property type="term" value="C:side of membrane"/>
    <property type="evidence" value="ECO:0007669"/>
    <property type="project" value="UniProtKB-KW"/>
</dbReference>
<keyword evidence="3" id="KW-0449">Lipoprotein</keyword>
<dbReference type="Pfam" id="PF07983">
    <property type="entry name" value="X8"/>
    <property type="match status" value="1"/>
</dbReference>
<accession>A0A8T2QA58</accession>
<dbReference type="OMA" id="RSDATYE"/>
<evidence type="ECO:0000256" key="5">
    <source>
        <dbReference type="ARBA" id="ARBA00023136"/>
    </source>
</evidence>
<feature type="signal peptide" evidence="8">
    <location>
        <begin position="1"/>
        <end position="27"/>
    </location>
</feature>
<evidence type="ECO:0000256" key="7">
    <source>
        <dbReference type="ARBA" id="ARBA00023180"/>
    </source>
</evidence>
<dbReference type="Gene3D" id="1.20.58.1040">
    <property type="match status" value="1"/>
</dbReference>
<sequence length="210" mass="21532">MEKGSRQRILGLLFSVLILLTGAGAHGARLLGKRDLWDEGGMMIEVVHARRLQSAPYCVAAPNADTTKLQDALDWACGPEGSSGGGVDCSAILQSGSCYNPNTVAAHASYAFDYYYVKQNGASGSCDFDGLATTTSNDPSTGSCVYPSLGSGVPSPSSNFSSPSPVGGLNGTFNSTPTAGSNSGSAVGPRLSVLHLFGSLMAILFLASRV</sequence>
<evidence type="ECO:0000256" key="1">
    <source>
        <dbReference type="ARBA" id="ARBA00004609"/>
    </source>
</evidence>
<dbReference type="EMBL" id="CM035441">
    <property type="protein sequence ID" value="KAH7280515.1"/>
    <property type="molecule type" value="Genomic_DNA"/>
</dbReference>
<organism evidence="10 11">
    <name type="scientific">Ceratopteris richardii</name>
    <name type="common">Triangle waterfern</name>
    <dbReference type="NCBI Taxonomy" id="49495"/>
    <lineage>
        <taxon>Eukaryota</taxon>
        <taxon>Viridiplantae</taxon>
        <taxon>Streptophyta</taxon>
        <taxon>Embryophyta</taxon>
        <taxon>Tracheophyta</taxon>
        <taxon>Polypodiopsida</taxon>
        <taxon>Polypodiidae</taxon>
        <taxon>Polypodiales</taxon>
        <taxon>Pteridineae</taxon>
        <taxon>Pteridaceae</taxon>
        <taxon>Parkerioideae</taxon>
        <taxon>Ceratopteris</taxon>
    </lineage>
</organism>
<dbReference type="SMART" id="SM00768">
    <property type="entry name" value="X8"/>
    <property type="match status" value="1"/>
</dbReference>
<dbReference type="OrthoDB" id="1073427at2759"/>
<evidence type="ECO:0000256" key="2">
    <source>
        <dbReference type="ARBA" id="ARBA00022475"/>
    </source>
</evidence>
<evidence type="ECO:0000256" key="4">
    <source>
        <dbReference type="ARBA" id="ARBA00022729"/>
    </source>
</evidence>
<keyword evidence="6" id="KW-1015">Disulfide bond</keyword>
<comment type="caution">
    <text evidence="10">The sequence shown here is derived from an EMBL/GenBank/DDBJ whole genome shotgun (WGS) entry which is preliminary data.</text>
</comment>
<reference evidence="10" key="1">
    <citation type="submission" date="2021-08" db="EMBL/GenBank/DDBJ databases">
        <title>WGS assembly of Ceratopteris richardii.</title>
        <authorList>
            <person name="Marchant D.B."/>
            <person name="Chen G."/>
            <person name="Jenkins J."/>
            <person name="Shu S."/>
            <person name="Leebens-Mack J."/>
            <person name="Grimwood J."/>
            <person name="Schmutz J."/>
            <person name="Soltis P."/>
            <person name="Soltis D."/>
            <person name="Chen Z.-H."/>
        </authorList>
    </citation>
    <scope>NUCLEOTIDE SEQUENCE</scope>
    <source>
        <strain evidence="10">Whitten #5841</strain>
        <tissue evidence="10">Leaf</tissue>
    </source>
</reference>
<feature type="domain" description="X8" evidence="9">
    <location>
        <begin position="56"/>
        <end position="146"/>
    </location>
</feature>
<dbReference type="PANTHER" id="PTHR31044">
    <property type="entry name" value="BETA-1,3 GLUCANASE"/>
    <property type="match status" value="1"/>
</dbReference>
<dbReference type="FunFam" id="1.20.58.1040:FF:000001">
    <property type="entry name" value="Glucan endo-1,3-beta-glucosidase 4"/>
    <property type="match status" value="1"/>
</dbReference>
<evidence type="ECO:0000256" key="3">
    <source>
        <dbReference type="ARBA" id="ARBA00022622"/>
    </source>
</evidence>
<proteinExistence type="predicted"/>
<protein>
    <recommendedName>
        <fullName evidence="9">X8 domain-containing protein</fullName>
    </recommendedName>
</protein>
<dbReference type="InterPro" id="IPR012946">
    <property type="entry name" value="X8"/>
</dbReference>
<keyword evidence="11" id="KW-1185">Reference proteome</keyword>
<evidence type="ECO:0000256" key="6">
    <source>
        <dbReference type="ARBA" id="ARBA00023157"/>
    </source>
</evidence>